<gene>
    <name evidence="1" type="ORF">ASPGLDRAFT_118829</name>
</gene>
<dbReference type="CDD" id="cd07067">
    <property type="entry name" value="HP_PGM_like"/>
    <property type="match status" value="1"/>
</dbReference>
<dbReference type="InterPro" id="IPR051710">
    <property type="entry name" value="Phosphatase_SH3-domain"/>
</dbReference>
<dbReference type="AlphaFoldDB" id="A0A1L9VV43"/>
<dbReference type="VEuPathDB" id="FungiDB:ASPGLDRAFT_118829"/>
<dbReference type="Pfam" id="PF00300">
    <property type="entry name" value="His_Phos_1"/>
    <property type="match status" value="1"/>
</dbReference>
<dbReference type="PANTHER" id="PTHR16469:SF51">
    <property type="entry name" value="TRANSCRIPTION FACTOR TAU 55 KDA SUBUNIT"/>
    <property type="match status" value="1"/>
</dbReference>
<sequence length="327" mass="35871">MPLDTIYLTRHGHRLTFTVDPKTGEYHSQFPTPTDNPADPILTSHGVQQSHELAAHISSPGFQPKPFRIYSSPYYRCLQTIKPTVEKLRELQMLPEPERVDGKIADDWEDGVLRVQVEDGVGEWFGPTSWFHHPSPESPNVLSGHFPDLLYENINGTTYKPVLVPSTRGETIAQLHNRLALALTAIIADLDLHISMDEEEQPESERTSKAVLICSHAASLIAMGRVLTGNMPDDSGEEDFNAFTAGLSTFKRRGPAVPLTGAFGATGHVNEDDERATKKMVAPGTEMLRPRMGRVPEWEGGSGVGGGWDCVGNGDCSFLSGGTERGW</sequence>
<dbReference type="OrthoDB" id="414418at2759"/>
<evidence type="ECO:0000313" key="2">
    <source>
        <dbReference type="Proteomes" id="UP000184300"/>
    </source>
</evidence>
<accession>A0A1L9VV43</accession>
<evidence type="ECO:0008006" key="3">
    <source>
        <dbReference type="Google" id="ProtNLM"/>
    </source>
</evidence>
<dbReference type="SUPFAM" id="SSF53254">
    <property type="entry name" value="Phosphoglycerate mutase-like"/>
    <property type="match status" value="1"/>
</dbReference>
<evidence type="ECO:0000313" key="1">
    <source>
        <dbReference type="EMBL" id="OJJ87774.1"/>
    </source>
</evidence>
<protein>
    <recommendedName>
        <fullName evidence="3">Phosphoglycerate mutase family protein</fullName>
    </recommendedName>
</protein>
<dbReference type="FunFam" id="3.40.50.1240:FF:000074">
    <property type="entry name" value="Phosphoglycerate mutase family protein"/>
    <property type="match status" value="1"/>
</dbReference>
<name>A0A1L9VV43_ASPGL</name>
<keyword evidence="2" id="KW-1185">Reference proteome</keyword>
<dbReference type="Gene3D" id="3.40.50.1240">
    <property type="entry name" value="Phosphoglycerate mutase-like"/>
    <property type="match status" value="1"/>
</dbReference>
<organism evidence="1 2">
    <name type="scientific">Aspergillus glaucus CBS 516.65</name>
    <dbReference type="NCBI Taxonomy" id="1160497"/>
    <lineage>
        <taxon>Eukaryota</taxon>
        <taxon>Fungi</taxon>
        <taxon>Dikarya</taxon>
        <taxon>Ascomycota</taxon>
        <taxon>Pezizomycotina</taxon>
        <taxon>Eurotiomycetes</taxon>
        <taxon>Eurotiomycetidae</taxon>
        <taxon>Eurotiales</taxon>
        <taxon>Aspergillaceae</taxon>
        <taxon>Aspergillus</taxon>
        <taxon>Aspergillus subgen. Aspergillus</taxon>
    </lineage>
</organism>
<dbReference type="GeneID" id="34456250"/>
<dbReference type="RefSeq" id="XP_022404457.1">
    <property type="nucleotide sequence ID" value="XM_022539989.1"/>
</dbReference>
<dbReference type="InterPro" id="IPR013078">
    <property type="entry name" value="His_Pase_superF_clade-1"/>
</dbReference>
<dbReference type="PANTHER" id="PTHR16469">
    <property type="entry name" value="UBIQUITIN-ASSOCIATED AND SH3 DOMAIN-CONTAINING BA-RELATED"/>
    <property type="match status" value="1"/>
</dbReference>
<dbReference type="InterPro" id="IPR029033">
    <property type="entry name" value="His_PPase_superfam"/>
</dbReference>
<dbReference type="SMART" id="SM00855">
    <property type="entry name" value="PGAM"/>
    <property type="match status" value="1"/>
</dbReference>
<proteinExistence type="predicted"/>
<dbReference type="EMBL" id="KV878890">
    <property type="protein sequence ID" value="OJJ87774.1"/>
    <property type="molecule type" value="Genomic_DNA"/>
</dbReference>
<reference evidence="2" key="1">
    <citation type="journal article" date="2017" name="Genome Biol.">
        <title>Comparative genomics reveals high biological diversity and specific adaptations in the industrially and medically important fungal genus Aspergillus.</title>
        <authorList>
            <person name="de Vries R.P."/>
            <person name="Riley R."/>
            <person name="Wiebenga A."/>
            <person name="Aguilar-Osorio G."/>
            <person name="Amillis S."/>
            <person name="Uchima C.A."/>
            <person name="Anderluh G."/>
            <person name="Asadollahi M."/>
            <person name="Askin M."/>
            <person name="Barry K."/>
            <person name="Battaglia E."/>
            <person name="Bayram O."/>
            <person name="Benocci T."/>
            <person name="Braus-Stromeyer S.A."/>
            <person name="Caldana C."/>
            <person name="Canovas D."/>
            <person name="Cerqueira G.C."/>
            <person name="Chen F."/>
            <person name="Chen W."/>
            <person name="Choi C."/>
            <person name="Clum A."/>
            <person name="Dos Santos R.A."/>
            <person name="Damasio A.R."/>
            <person name="Diallinas G."/>
            <person name="Emri T."/>
            <person name="Fekete E."/>
            <person name="Flipphi M."/>
            <person name="Freyberg S."/>
            <person name="Gallo A."/>
            <person name="Gournas C."/>
            <person name="Habgood R."/>
            <person name="Hainaut M."/>
            <person name="Harispe M.L."/>
            <person name="Henrissat B."/>
            <person name="Hilden K.S."/>
            <person name="Hope R."/>
            <person name="Hossain A."/>
            <person name="Karabika E."/>
            <person name="Karaffa L."/>
            <person name="Karanyi Z."/>
            <person name="Krasevec N."/>
            <person name="Kuo A."/>
            <person name="Kusch H."/>
            <person name="LaButti K."/>
            <person name="Lagendijk E.L."/>
            <person name="Lapidus A."/>
            <person name="Levasseur A."/>
            <person name="Lindquist E."/>
            <person name="Lipzen A."/>
            <person name="Logrieco A.F."/>
            <person name="MacCabe A."/>
            <person name="Maekelae M.R."/>
            <person name="Malavazi I."/>
            <person name="Melin P."/>
            <person name="Meyer V."/>
            <person name="Mielnichuk N."/>
            <person name="Miskei M."/>
            <person name="Molnar A.P."/>
            <person name="Mule G."/>
            <person name="Ngan C.Y."/>
            <person name="Orejas M."/>
            <person name="Orosz E."/>
            <person name="Ouedraogo J.P."/>
            <person name="Overkamp K.M."/>
            <person name="Park H.-S."/>
            <person name="Perrone G."/>
            <person name="Piumi F."/>
            <person name="Punt P.J."/>
            <person name="Ram A.F."/>
            <person name="Ramon A."/>
            <person name="Rauscher S."/>
            <person name="Record E."/>
            <person name="Riano-Pachon D.M."/>
            <person name="Robert V."/>
            <person name="Roehrig J."/>
            <person name="Ruller R."/>
            <person name="Salamov A."/>
            <person name="Salih N.S."/>
            <person name="Samson R.A."/>
            <person name="Sandor E."/>
            <person name="Sanguinetti M."/>
            <person name="Schuetze T."/>
            <person name="Sepcic K."/>
            <person name="Shelest E."/>
            <person name="Sherlock G."/>
            <person name="Sophianopoulou V."/>
            <person name="Squina F.M."/>
            <person name="Sun H."/>
            <person name="Susca A."/>
            <person name="Todd R.B."/>
            <person name="Tsang A."/>
            <person name="Unkles S.E."/>
            <person name="van de Wiele N."/>
            <person name="van Rossen-Uffink D."/>
            <person name="Oliveira J.V."/>
            <person name="Vesth T.C."/>
            <person name="Visser J."/>
            <person name="Yu J.-H."/>
            <person name="Zhou M."/>
            <person name="Andersen M.R."/>
            <person name="Archer D.B."/>
            <person name="Baker S.E."/>
            <person name="Benoit I."/>
            <person name="Brakhage A.A."/>
            <person name="Braus G.H."/>
            <person name="Fischer R."/>
            <person name="Frisvad J.C."/>
            <person name="Goldman G.H."/>
            <person name="Houbraken J."/>
            <person name="Oakley B."/>
            <person name="Pocsi I."/>
            <person name="Scazzocchio C."/>
            <person name="Seiboth B."/>
            <person name="vanKuyk P.A."/>
            <person name="Wortman J."/>
            <person name="Dyer P.S."/>
            <person name="Grigoriev I.V."/>
        </authorList>
    </citation>
    <scope>NUCLEOTIDE SEQUENCE [LARGE SCALE GENOMIC DNA]</scope>
    <source>
        <strain evidence="2">CBS 516.65</strain>
    </source>
</reference>
<dbReference type="Proteomes" id="UP000184300">
    <property type="component" value="Unassembled WGS sequence"/>
</dbReference>
<dbReference type="STRING" id="1160497.A0A1L9VV43"/>